<evidence type="ECO:0000313" key="1">
    <source>
        <dbReference type="EMBL" id="MCI78918.1"/>
    </source>
</evidence>
<dbReference type="AlphaFoldDB" id="A0A392USC5"/>
<dbReference type="PANTHER" id="PTHR48462:SF1">
    <property type="entry name" value="PROTEIN, PUTATIVE-RELATED"/>
    <property type="match status" value="1"/>
</dbReference>
<dbReference type="PANTHER" id="PTHR48462">
    <property type="entry name" value="PROTEIN, PUTATIVE-RELATED"/>
    <property type="match status" value="1"/>
</dbReference>
<name>A0A392USC5_9FABA</name>
<sequence>VSVKKEAPVNFLTDLLEGRSTLRPDDILVYGTGRSQSCFKQSGQT</sequence>
<dbReference type="Proteomes" id="UP000265520">
    <property type="component" value="Unassembled WGS sequence"/>
</dbReference>
<accession>A0A392USC5</accession>
<gene>
    <name evidence="1" type="ORF">A2U01_0100189</name>
</gene>
<keyword evidence="2" id="KW-1185">Reference proteome</keyword>
<organism evidence="1 2">
    <name type="scientific">Trifolium medium</name>
    <dbReference type="NCBI Taxonomy" id="97028"/>
    <lineage>
        <taxon>Eukaryota</taxon>
        <taxon>Viridiplantae</taxon>
        <taxon>Streptophyta</taxon>
        <taxon>Embryophyta</taxon>
        <taxon>Tracheophyta</taxon>
        <taxon>Spermatophyta</taxon>
        <taxon>Magnoliopsida</taxon>
        <taxon>eudicotyledons</taxon>
        <taxon>Gunneridae</taxon>
        <taxon>Pentapetalae</taxon>
        <taxon>rosids</taxon>
        <taxon>fabids</taxon>
        <taxon>Fabales</taxon>
        <taxon>Fabaceae</taxon>
        <taxon>Papilionoideae</taxon>
        <taxon>50 kb inversion clade</taxon>
        <taxon>NPAAA clade</taxon>
        <taxon>Hologalegina</taxon>
        <taxon>IRL clade</taxon>
        <taxon>Trifolieae</taxon>
        <taxon>Trifolium</taxon>
    </lineage>
</organism>
<evidence type="ECO:0000313" key="2">
    <source>
        <dbReference type="Proteomes" id="UP000265520"/>
    </source>
</evidence>
<dbReference type="EMBL" id="LXQA010961773">
    <property type="protein sequence ID" value="MCI78918.1"/>
    <property type="molecule type" value="Genomic_DNA"/>
</dbReference>
<reference evidence="1 2" key="1">
    <citation type="journal article" date="2018" name="Front. Plant Sci.">
        <title>Red Clover (Trifolium pratense) and Zigzag Clover (T. medium) - A Picture of Genomic Similarities and Differences.</title>
        <authorList>
            <person name="Dluhosova J."/>
            <person name="Istvanek J."/>
            <person name="Nedelnik J."/>
            <person name="Repkova J."/>
        </authorList>
    </citation>
    <scope>NUCLEOTIDE SEQUENCE [LARGE SCALE GENOMIC DNA]</scope>
    <source>
        <strain evidence="2">cv. 10/8</strain>
        <tissue evidence="1">Leaf</tissue>
    </source>
</reference>
<comment type="caution">
    <text evidence="1">The sequence shown here is derived from an EMBL/GenBank/DDBJ whole genome shotgun (WGS) entry which is preliminary data.</text>
</comment>
<feature type="non-terminal residue" evidence="1">
    <location>
        <position position="1"/>
    </location>
</feature>
<protein>
    <submittedName>
        <fullName evidence="1">LCR-like protein</fullName>
    </submittedName>
</protein>
<proteinExistence type="predicted"/>